<dbReference type="RefSeq" id="XP_041188565.1">
    <property type="nucleotide sequence ID" value="XM_041333375.1"/>
</dbReference>
<sequence>MLANKDPDLSTDDEMEECEDDEESHWSSQYSYYQLSPHYPPPPSPSFPSSCYPSLLSFDQPKHQFQPLEHEQYATPGPSNRDANPSPRYMPLLSFSQPGHQFQLPEDECYATPGPSNRDVFLPSCYAPPPSFGQPGHQFQLPEGIHKVFVYNPGCPMEGHRGQLISTGIIKATNETTVSVPLPPSWALPPPFTPPSAAMNLDPTDHMPEASEQPNPPQLLTLMDQKEVMKEAKQVMRQKVLLENAMPDTATNMAMAQATLLEAVKRIVPTVSPNTLTICTIMTTVCTAFKKEEDPNIQSPVNHPAVITTIIRAVWGGILHEALNFDDINTLDNLVTLGGAAVGSSLMEYEEGVHKTVQFAPASRSAALLTRVNQSPLDERFQVLDARKGSK</sequence>
<proteinExistence type="predicted"/>
<feature type="compositionally biased region" description="Acidic residues" evidence="1">
    <location>
        <begin position="9"/>
        <end position="23"/>
    </location>
</feature>
<dbReference type="AlphaFoldDB" id="A0A9P7E0S7"/>
<protein>
    <submittedName>
        <fullName evidence="2">Uncharacterized protein</fullName>
    </submittedName>
</protein>
<evidence type="ECO:0000313" key="3">
    <source>
        <dbReference type="Proteomes" id="UP000807769"/>
    </source>
</evidence>
<dbReference type="Proteomes" id="UP000807769">
    <property type="component" value="Unassembled WGS sequence"/>
</dbReference>
<dbReference type="OrthoDB" id="2682639at2759"/>
<dbReference type="EMBL" id="JABBWG010000039">
    <property type="protein sequence ID" value="KAG1808281.1"/>
    <property type="molecule type" value="Genomic_DNA"/>
</dbReference>
<evidence type="ECO:0000256" key="1">
    <source>
        <dbReference type="SAM" id="MobiDB-lite"/>
    </source>
</evidence>
<name>A0A9P7E0S7_9AGAM</name>
<gene>
    <name evidence="2" type="ORF">BJ212DRAFT_1303149</name>
</gene>
<reference evidence="2" key="1">
    <citation type="journal article" date="2020" name="New Phytol.">
        <title>Comparative genomics reveals dynamic genome evolution in host specialist ectomycorrhizal fungi.</title>
        <authorList>
            <person name="Lofgren L.A."/>
            <person name="Nguyen N.H."/>
            <person name="Vilgalys R."/>
            <person name="Ruytinx J."/>
            <person name="Liao H.L."/>
            <person name="Branco S."/>
            <person name="Kuo A."/>
            <person name="LaButti K."/>
            <person name="Lipzen A."/>
            <person name="Andreopoulos W."/>
            <person name="Pangilinan J."/>
            <person name="Riley R."/>
            <person name="Hundley H."/>
            <person name="Na H."/>
            <person name="Barry K."/>
            <person name="Grigoriev I.V."/>
            <person name="Stajich J.E."/>
            <person name="Kennedy P.G."/>
        </authorList>
    </citation>
    <scope>NUCLEOTIDE SEQUENCE</scope>
    <source>
        <strain evidence="2">MN1</strain>
    </source>
</reference>
<accession>A0A9P7E0S7</accession>
<dbReference type="GeneID" id="64627392"/>
<comment type="caution">
    <text evidence="2">The sequence shown here is derived from an EMBL/GenBank/DDBJ whole genome shotgun (WGS) entry which is preliminary data.</text>
</comment>
<evidence type="ECO:0000313" key="2">
    <source>
        <dbReference type="EMBL" id="KAG1808281.1"/>
    </source>
</evidence>
<organism evidence="2 3">
    <name type="scientific">Suillus subaureus</name>
    <dbReference type="NCBI Taxonomy" id="48587"/>
    <lineage>
        <taxon>Eukaryota</taxon>
        <taxon>Fungi</taxon>
        <taxon>Dikarya</taxon>
        <taxon>Basidiomycota</taxon>
        <taxon>Agaricomycotina</taxon>
        <taxon>Agaricomycetes</taxon>
        <taxon>Agaricomycetidae</taxon>
        <taxon>Boletales</taxon>
        <taxon>Suillineae</taxon>
        <taxon>Suillaceae</taxon>
        <taxon>Suillus</taxon>
    </lineage>
</organism>
<feature type="region of interest" description="Disordered" evidence="1">
    <location>
        <begin position="1"/>
        <end position="29"/>
    </location>
</feature>
<keyword evidence="3" id="KW-1185">Reference proteome</keyword>